<dbReference type="PRINTS" id="PR00237">
    <property type="entry name" value="GPCRRHODOPSN"/>
</dbReference>
<sequence length="534" mass="59708">MDSLDFSFEDLIKRYNASESDPYTNFRDGLAMNFDDVNLSFKLPILGYAFPVLCLIVLVTNTLFVITFTVGKMNSATHILLKNIAIADTLTIVLQTICYVYVYTLGNYKEFVPFVLCEAWYILAVYLPTIFHTASIWLTCILAIQRYICVSYPLKVRIWCGVGRTYVILAISYGLSIGCHISRFFETEFKKITVHSRNDPSKTMESCHAFVTERFSPYTYIAVYSWARAAIVHILPCIGMIVFSGRMLYIIKKASKNRQTFQRQGQTSGQNDARENRLTTWLVIFVVASVIVVEMPSAIYFIIFAADTVIPDMELKSTNINEPITVSLNVLVSLSYPLLFIMYCCMSKNFRKSLKGVCCRACHYSDRDDSGFDGQNSTSRGGSSRVTTISDGGKGKPTAKSMGYGGGSPLSDDGMYLNNMSGKSREIDSSQNGGKRRSTKISILSQEKSRVHDTKTSPGKGSITSDDIGNKSVTRKKNEEGDFNSEHKICDETDFHIPCGTIGEEAVLNPFNGTAARLEEGIPQQENYPKRLED</sequence>
<feature type="compositionally biased region" description="Low complexity" evidence="5">
    <location>
        <begin position="377"/>
        <end position="390"/>
    </location>
</feature>
<gene>
    <name evidence="8" type="ORF">FSP39_021144</name>
</gene>
<dbReference type="CDD" id="cd14978">
    <property type="entry name" value="7tmA_FMRFamide_R-like"/>
    <property type="match status" value="1"/>
</dbReference>
<feature type="transmembrane region" description="Helical" evidence="6">
    <location>
        <begin position="80"/>
        <end position="102"/>
    </location>
</feature>
<name>A0AA88Y0C1_PINIB</name>
<feature type="domain" description="G-protein coupled receptors family 1 profile" evidence="7">
    <location>
        <begin position="60"/>
        <end position="340"/>
    </location>
</feature>
<keyword evidence="9" id="KW-1185">Reference proteome</keyword>
<keyword evidence="3 6" id="KW-1133">Transmembrane helix</keyword>
<comment type="caution">
    <text evidence="8">The sequence shown here is derived from an EMBL/GenBank/DDBJ whole genome shotgun (WGS) entry which is preliminary data.</text>
</comment>
<evidence type="ECO:0000256" key="3">
    <source>
        <dbReference type="ARBA" id="ARBA00022989"/>
    </source>
</evidence>
<evidence type="ECO:0000313" key="8">
    <source>
        <dbReference type="EMBL" id="KAK3095947.1"/>
    </source>
</evidence>
<dbReference type="SUPFAM" id="SSF81321">
    <property type="entry name" value="Family A G protein-coupled receptor-like"/>
    <property type="match status" value="1"/>
</dbReference>
<dbReference type="PROSITE" id="PS50262">
    <property type="entry name" value="G_PROTEIN_RECEP_F1_2"/>
    <property type="match status" value="1"/>
</dbReference>
<dbReference type="PANTHER" id="PTHR47023:SF1">
    <property type="entry name" value="SEX PEPTIDE RECEPTOR"/>
    <property type="match status" value="1"/>
</dbReference>
<dbReference type="InterPro" id="IPR053071">
    <property type="entry name" value="GPCR1-related_rcpt"/>
</dbReference>
<dbReference type="Proteomes" id="UP001186944">
    <property type="component" value="Unassembled WGS sequence"/>
</dbReference>
<dbReference type="GO" id="GO:0008528">
    <property type="term" value="F:G protein-coupled peptide receptor activity"/>
    <property type="evidence" value="ECO:0007669"/>
    <property type="project" value="InterPro"/>
</dbReference>
<evidence type="ECO:0000313" key="9">
    <source>
        <dbReference type="Proteomes" id="UP001186944"/>
    </source>
</evidence>
<dbReference type="InterPro" id="IPR000276">
    <property type="entry name" value="GPCR_Rhodpsn"/>
</dbReference>
<dbReference type="Gene3D" id="1.20.1070.10">
    <property type="entry name" value="Rhodopsin 7-helix transmembrane proteins"/>
    <property type="match status" value="1"/>
</dbReference>
<feature type="transmembrane region" description="Helical" evidence="6">
    <location>
        <begin position="226"/>
        <end position="249"/>
    </location>
</feature>
<dbReference type="AlphaFoldDB" id="A0AA88Y0C1"/>
<dbReference type="InterPro" id="IPR019427">
    <property type="entry name" value="7TM_GPCR_serpentine_rcpt_Srw"/>
</dbReference>
<feature type="transmembrane region" description="Helical" evidence="6">
    <location>
        <begin position="165"/>
        <end position="185"/>
    </location>
</feature>
<feature type="transmembrane region" description="Helical" evidence="6">
    <location>
        <begin position="45"/>
        <end position="68"/>
    </location>
</feature>
<feature type="transmembrane region" description="Helical" evidence="6">
    <location>
        <begin position="326"/>
        <end position="345"/>
    </location>
</feature>
<evidence type="ECO:0000256" key="2">
    <source>
        <dbReference type="ARBA" id="ARBA00022692"/>
    </source>
</evidence>
<evidence type="ECO:0000256" key="4">
    <source>
        <dbReference type="ARBA" id="ARBA00023136"/>
    </source>
</evidence>
<comment type="subcellular location">
    <subcellularLocation>
        <location evidence="1">Membrane</location>
    </subcellularLocation>
</comment>
<protein>
    <recommendedName>
        <fullName evidence="7">G-protein coupled receptors family 1 profile domain-containing protein</fullName>
    </recommendedName>
</protein>
<evidence type="ECO:0000259" key="7">
    <source>
        <dbReference type="PROSITE" id="PS50262"/>
    </source>
</evidence>
<dbReference type="PANTHER" id="PTHR47023">
    <property type="entry name" value="SEX PEPTIDE RECEPTOR"/>
    <property type="match status" value="1"/>
</dbReference>
<dbReference type="GO" id="GO:0016020">
    <property type="term" value="C:membrane"/>
    <property type="evidence" value="ECO:0007669"/>
    <property type="project" value="UniProtKB-SubCell"/>
</dbReference>
<feature type="region of interest" description="Disordered" evidence="5">
    <location>
        <begin position="370"/>
        <end position="480"/>
    </location>
</feature>
<evidence type="ECO:0000256" key="5">
    <source>
        <dbReference type="SAM" id="MobiDB-lite"/>
    </source>
</evidence>
<evidence type="ECO:0000256" key="1">
    <source>
        <dbReference type="ARBA" id="ARBA00004370"/>
    </source>
</evidence>
<dbReference type="Pfam" id="PF10324">
    <property type="entry name" value="7TM_GPCR_Srw"/>
    <property type="match status" value="1"/>
</dbReference>
<reference evidence="8" key="1">
    <citation type="submission" date="2019-08" db="EMBL/GenBank/DDBJ databases">
        <title>The improved chromosome-level genome for the pearl oyster Pinctada fucata martensii using PacBio sequencing and Hi-C.</title>
        <authorList>
            <person name="Zheng Z."/>
        </authorList>
    </citation>
    <scope>NUCLEOTIDE SEQUENCE</scope>
    <source>
        <strain evidence="8">ZZ-2019</strain>
        <tissue evidence="8">Adductor muscle</tissue>
    </source>
</reference>
<accession>A0AA88Y0C1</accession>
<evidence type="ECO:0000256" key="6">
    <source>
        <dbReference type="SAM" id="Phobius"/>
    </source>
</evidence>
<feature type="transmembrane region" description="Helical" evidence="6">
    <location>
        <begin position="281"/>
        <end position="306"/>
    </location>
</feature>
<proteinExistence type="predicted"/>
<feature type="compositionally biased region" description="Polar residues" evidence="5">
    <location>
        <begin position="456"/>
        <end position="467"/>
    </location>
</feature>
<feature type="transmembrane region" description="Helical" evidence="6">
    <location>
        <begin position="122"/>
        <end position="144"/>
    </location>
</feature>
<dbReference type="InterPro" id="IPR017452">
    <property type="entry name" value="GPCR_Rhodpsn_7TM"/>
</dbReference>
<keyword evidence="2 6" id="KW-0812">Transmembrane</keyword>
<dbReference type="EMBL" id="VSWD01000008">
    <property type="protein sequence ID" value="KAK3095947.1"/>
    <property type="molecule type" value="Genomic_DNA"/>
</dbReference>
<organism evidence="8 9">
    <name type="scientific">Pinctada imbricata</name>
    <name type="common">Atlantic pearl-oyster</name>
    <name type="synonym">Pinctada martensii</name>
    <dbReference type="NCBI Taxonomy" id="66713"/>
    <lineage>
        <taxon>Eukaryota</taxon>
        <taxon>Metazoa</taxon>
        <taxon>Spiralia</taxon>
        <taxon>Lophotrochozoa</taxon>
        <taxon>Mollusca</taxon>
        <taxon>Bivalvia</taxon>
        <taxon>Autobranchia</taxon>
        <taxon>Pteriomorphia</taxon>
        <taxon>Pterioida</taxon>
        <taxon>Pterioidea</taxon>
        <taxon>Pteriidae</taxon>
        <taxon>Pinctada</taxon>
    </lineage>
</organism>
<keyword evidence="4 6" id="KW-0472">Membrane</keyword>